<dbReference type="GO" id="GO:0019441">
    <property type="term" value="P:L-tryptophan catabolic process to kynurenine"/>
    <property type="evidence" value="ECO:0007669"/>
    <property type="project" value="InterPro"/>
</dbReference>
<keyword evidence="6" id="KW-1185">Reference proteome</keyword>
<evidence type="ECO:0000256" key="4">
    <source>
        <dbReference type="PIRSR" id="PIRSR600898-1"/>
    </source>
</evidence>
<keyword evidence="4" id="KW-0349">Heme</keyword>
<sequence length="279" mass="31455">MDTMWGHSKPADYLKFRSFIFGTAPKEGNPMFPNGVTYEGVGDEKPTYFRGESGANDSMIPLGDNLLEITAKLPKNELTTVLRDFRRYRPTTQREYIASVEERAGLARVKGFAFQDPKSLSLYILNVDQIREFRDRHWRFTKEYIIRRSSYSLATGGSPILKYLPQNLRTVVNVLDEACSALPSTPQLHTQGLDEELIQKVEACRQRSTIQKRVLEREMEVWQIVDEQRQTETAARAGLGVGVTLGVKGKVDAVYTPGEMDMGEAKRLQRGSVGSDRGG</sequence>
<accession>A0A0C9U8A4</accession>
<dbReference type="HOGENOM" id="CLU_1019688_0_0_1"/>
<name>A0A0C9U8A4_SPHS4</name>
<evidence type="ECO:0000256" key="1">
    <source>
        <dbReference type="ARBA" id="ARBA00007119"/>
    </source>
</evidence>
<dbReference type="Gene3D" id="1.20.58.480">
    <property type="match status" value="1"/>
</dbReference>
<keyword evidence="3 4" id="KW-0408">Iron</keyword>
<dbReference type="AlphaFoldDB" id="A0A0C9U8A4"/>
<dbReference type="GO" id="GO:0016702">
    <property type="term" value="F:oxidoreductase activity, acting on single donors with incorporation of molecular oxygen, incorporation of two atoms of oxygen"/>
    <property type="evidence" value="ECO:0007669"/>
    <property type="project" value="UniProtKB-ARBA"/>
</dbReference>
<dbReference type="InterPro" id="IPR000898">
    <property type="entry name" value="Indolamine_dOase"/>
</dbReference>
<dbReference type="GO" id="GO:0046872">
    <property type="term" value="F:metal ion binding"/>
    <property type="evidence" value="ECO:0007669"/>
    <property type="project" value="UniProtKB-KW"/>
</dbReference>
<dbReference type="InterPro" id="IPR037217">
    <property type="entry name" value="Trp/Indoleamine_2_3_dOase-like"/>
</dbReference>
<dbReference type="OrthoDB" id="10262710at2759"/>
<dbReference type="PANTHER" id="PTHR28657:SF3">
    <property type="entry name" value="INDOLEAMINE 2,3-DIOXYGENASE"/>
    <property type="match status" value="1"/>
</dbReference>
<keyword evidence="2 4" id="KW-0479">Metal-binding</keyword>
<organism evidence="5 6">
    <name type="scientific">Sphaerobolus stellatus (strain SS14)</name>
    <dbReference type="NCBI Taxonomy" id="990650"/>
    <lineage>
        <taxon>Eukaryota</taxon>
        <taxon>Fungi</taxon>
        <taxon>Dikarya</taxon>
        <taxon>Basidiomycota</taxon>
        <taxon>Agaricomycotina</taxon>
        <taxon>Agaricomycetes</taxon>
        <taxon>Phallomycetidae</taxon>
        <taxon>Geastrales</taxon>
        <taxon>Sphaerobolaceae</taxon>
        <taxon>Sphaerobolus</taxon>
    </lineage>
</organism>
<protein>
    <submittedName>
        <fullName evidence="5">Uncharacterized protein</fullName>
    </submittedName>
</protein>
<dbReference type="EMBL" id="KN837153">
    <property type="protein sequence ID" value="KIJ39263.1"/>
    <property type="molecule type" value="Genomic_DNA"/>
</dbReference>
<dbReference type="Proteomes" id="UP000054279">
    <property type="component" value="Unassembled WGS sequence"/>
</dbReference>
<evidence type="ECO:0000313" key="6">
    <source>
        <dbReference type="Proteomes" id="UP000054279"/>
    </source>
</evidence>
<feature type="binding site" description="proximal binding residue" evidence="4">
    <location>
        <position position="137"/>
    </location>
    <ligand>
        <name>heme b</name>
        <dbReference type="ChEBI" id="CHEBI:60344"/>
    </ligand>
    <ligandPart>
        <name>Fe</name>
        <dbReference type="ChEBI" id="CHEBI:18248"/>
    </ligandPart>
</feature>
<dbReference type="PANTHER" id="PTHR28657">
    <property type="entry name" value="INDOLEAMINE 2,3-DIOXYGENASE"/>
    <property type="match status" value="1"/>
</dbReference>
<reference evidence="5 6" key="1">
    <citation type="submission" date="2014-06" db="EMBL/GenBank/DDBJ databases">
        <title>Evolutionary Origins and Diversification of the Mycorrhizal Mutualists.</title>
        <authorList>
            <consortium name="DOE Joint Genome Institute"/>
            <consortium name="Mycorrhizal Genomics Consortium"/>
            <person name="Kohler A."/>
            <person name="Kuo A."/>
            <person name="Nagy L.G."/>
            <person name="Floudas D."/>
            <person name="Copeland A."/>
            <person name="Barry K.W."/>
            <person name="Cichocki N."/>
            <person name="Veneault-Fourrey C."/>
            <person name="LaButti K."/>
            <person name="Lindquist E.A."/>
            <person name="Lipzen A."/>
            <person name="Lundell T."/>
            <person name="Morin E."/>
            <person name="Murat C."/>
            <person name="Riley R."/>
            <person name="Ohm R."/>
            <person name="Sun H."/>
            <person name="Tunlid A."/>
            <person name="Henrissat B."/>
            <person name="Grigoriev I.V."/>
            <person name="Hibbett D.S."/>
            <person name="Martin F."/>
        </authorList>
    </citation>
    <scope>NUCLEOTIDE SEQUENCE [LARGE SCALE GENOMIC DNA]</scope>
    <source>
        <strain evidence="5 6">SS14</strain>
    </source>
</reference>
<evidence type="ECO:0000256" key="2">
    <source>
        <dbReference type="ARBA" id="ARBA00022723"/>
    </source>
</evidence>
<dbReference type="GO" id="GO:0020037">
    <property type="term" value="F:heme binding"/>
    <property type="evidence" value="ECO:0007669"/>
    <property type="project" value="InterPro"/>
</dbReference>
<evidence type="ECO:0000313" key="5">
    <source>
        <dbReference type="EMBL" id="KIJ39263.1"/>
    </source>
</evidence>
<evidence type="ECO:0000256" key="3">
    <source>
        <dbReference type="ARBA" id="ARBA00023004"/>
    </source>
</evidence>
<dbReference type="Pfam" id="PF01231">
    <property type="entry name" value="IDO"/>
    <property type="match status" value="1"/>
</dbReference>
<comment type="similarity">
    <text evidence="1">Belongs to the indoleamine 2,3-dioxygenase family.</text>
</comment>
<proteinExistence type="inferred from homology"/>
<gene>
    <name evidence="5" type="ORF">M422DRAFT_60726</name>
</gene>
<dbReference type="SUPFAM" id="SSF140959">
    <property type="entry name" value="Indolic compounds 2,3-dioxygenase-like"/>
    <property type="match status" value="1"/>
</dbReference>